<comment type="similarity">
    <text evidence="5">Belongs to the adenylate kinase family.</text>
</comment>
<reference evidence="8" key="1">
    <citation type="submission" date="2017-08" db="EMBL/GenBank/DDBJ databases">
        <title>A dynamic microbial community with high functional redundancy inhabits the cold, oxic subseafloor aquifer.</title>
        <authorList>
            <person name="Tully B.J."/>
            <person name="Wheat C.G."/>
            <person name="Glazer B.T."/>
            <person name="Huber J.A."/>
        </authorList>
    </citation>
    <scope>NUCLEOTIDE SEQUENCE [LARGE SCALE GENOMIC DNA]</scope>
</reference>
<evidence type="ECO:0000256" key="5">
    <source>
        <dbReference type="RuleBase" id="RU003330"/>
    </source>
</evidence>
<dbReference type="SUPFAM" id="SSF52540">
    <property type="entry name" value="P-loop containing nucleoside triphosphate hydrolases"/>
    <property type="match status" value="1"/>
</dbReference>
<evidence type="ECO:0000256" key="2">
    <source>
        <dbReference type="ARBA" id="ARBA00022727"/>
    </source>
</evidence>
<keyword evidence="2" id="KW-0545">Nucleotide biosynthesis</keyword>
<accession>A0A2A4TC45</accession>
<evidence type="ECO:0000256" key="1">
    <source>
        <dbReference type="ARBA" id="ARBA00022679"/>
    </source>
</evidence>
<comment type="subunit">
    <text evidence="6">Monomer.</text>
</comment>
<dbReference type="PRINTS" id="PR00094">
    <property type="entry name" value="ADENYLTKNASE"/>
</dbReference>
<dbReference type="GO" id="GO:0005524">
    <property type="term" value="F:ATP binding"/>
    <property type="evidence" value="ECO:0007669"/>
    <property type="project" value="UniProtKB-KW"/>
</dbReference>
<evidence type="ECO:0000313" key="7">
    <source>
        <dbReference type="EMBL" id="PCI30547.1"/>
    </source>
</evidence>
<keyword evidence="6" id="KW-0067">ATP-binding</keyword>
<dbReference type="Proteomes" id="UP000218113">
    <property type="component" value="Unassembled WGS sequence"/>
</dbReference>
<keyword evidence="1 5" id="KW-0808">Transferase</keyword>
<dbReference type="GO" id="GO:0004017">
    <property type="term" value="F:AMP kinase activity"/>
    <property type="evidence" value="ECO:0007669"/>
    <property type="project" value="UniProtKB-EC"/>
</dbReference>
<name>A0A2A4TC45_9DELT</name>
<keyword evidence="3 6" id="KW-0547">Nucleotide-binding</keyword>
<evidence type="ECO:0000256" key="3">
    <source>
        <dbReference type="ARBA" id="ARBA00022741"/>
    </source>
</evidence>
<dbReference type="AlphaFoldDB" id="A0A2A4TC45"/>
<evidence type="ECO:0000313" key="8">
    <source>
        <dbReference type="Proteomes" id="UP000218113"/>
    </source>
</evidence>
<dbReference type="Pfam" id="PF13207">
    <property type="entry name" value="AAA_17"/>
    <property type="match status" value="1"/>
</dbReference>
<dbReference type="Gene3D" id="3.40.50.300">
    <property type="entry name" value="P-loop containing nucleotide triphosphate hydrolases"/>
    <property type="match status" value="1"/>
</dbReference>
<evidence type="ECO:0000256" key="6">
    <source>
        <dbReference type="RuleBase" id="RU003331"/>
    </source>
</evidence>
<feature type="non-terminal residue" evidence="7">
    <location>
        <position position="35"/>
    </location>
</feature>
<dbReference type="EMBL" id="NVSR01000004">
    <property type="protein sequence ID" value="PCI30547.1"/>
    <property type="molecule type" value="Genomic_DNA"/>
</dbReference>
<protein>
    <recommendedName>
        <fullName evidence="6">Adenylate kinase</fullName>
        <ecNumber evidence="6">2.7.4.3</ecNumber>
    </recommendedName>
</protein>
<dbReference type="InterPro" id="IPR027417">
    <property type="entry name" value="P-loop_NTPase"/>
</dbReference>
<keyword evidence="4 5" id="KW-0418">Kinase</keyword>
<dbReference type="InterPro" id="IPR000850">
    <property type="entry name" value="Adenylat/UMP-CMP_kin"/>
</dbReference>
<proteinExistence type="inferred from homology"/>
<gene>
    <name evidence="7" type="ORF">COB67_01820</name>
</gene>
<sequence length="35" mass="3641">MRIIFLGAPGSGKGTQSKKVAKKLSIPQLSTGDIL</sequence>
<evidence type="ECO:0000256" key="4">
    <source>
        <dbReference type="ARBA" id="ARBA00022777"/>
    </source>
</evidence>
<dbReference type="EC" id="2.7.4.3" evidence="6"/>
<organism evidence="7 8">
    <name type="scientific">SAR324 cluster bacterium</name>
    <dbReference type="NCBI Taxonomy" id="2024889"/>
    <lineage>
        <taxon>Bacteria</taxon>
        <taxon>Deltaproteobacteria</taxon>
        <taxon>SAR324 cluster</taxon>
    </lineage>
</organism>
<comment type="subcellular location">
    <subcellularLocation>
        <location evidence="6">Cytoplasm</location>
    </subcellularLocation>
</comment>
<comment type="caution">
    <text evidence="7">The sequence shown here is derived from an EMBL/GenBank/DDBJ whole genome shotgun (WGS) entry which is preliminary data.</text>
</comment>
<comment type="catalytic activity">
    <reaction evidence="6">
        <text>AMP + ATP = 2 ADP</text>
        <dbReference type="Rhea" id="RHEA:12973"/>
        <dbReference type="ChEBI" id="CHEBI:30616"/>
        <dbReference type="ChEBI" id="CHEBI:456215"/>
        <dbReference type="ChEBI" id="CHEBI:456216"/>
        <dbReference type="EC" id="2.7.4.3"/>
    </reaction>
</comment>
<dbReference type="GO" id="GO:0005737">
    <property type="term" value="C:cytoplasm"/>
    <property type="evidence" value="ECO:0007669"/>
    <property type="project" value="UniProtKB-SubCell"/>
</dbReference>